<evidence type="ECO:0000256" key="1">
    <source>
        <dbReference type="SAM" id="MobiDB-lite"/>
    </source>
</evidence>
<proteinExistence type="predicted"/>
<comment type="caution">
    <text evidence="3">The sequence shown here is derived from an EMBL/GenBank/DDBJ whole genome shotgun (WGS) entry which is preliminary data.</text>
</comment>
<accession>A0ABV3JUG2</accession>
<feature type="chain" id="PRO_5046671800" description="Lipoprotein" evidence="2">
    <location>
        <begin position="19"/>
        <end position="195"/>
    </location>
</feature>
<dbReference type="EMBL" id="JBFAUK010000004">
    <property type="protein sequence ID" value="MEV5506516.1"/>
    <property type="molecule type" value="Genomic_DNA"/>
</dbReference>
<evidence type="ECO:0000313" key="4">
    <source>
        <dbReference type="Proteomes" id="UP001552594"/>
    </source>
</evidence>
<protein>
    <recommendedName>
        <fullName evidence="5">Lipoprotein</fullName>
    </recommendedName>
</protein>
<gene>
    <name evidence="3" type="ORF">AB0L16_08545</name>
</gene>
<evidence type="ECO:0008006" key="5">
    <source>
        <dbReference type="Google" id="ProtNLM"/>
    </source>
</evidence>
<feature type="signal peptide" evidence="2">
    <location>
        <begin position="1"/>
        <end position="18"/>
    </location>
</feature>
<dbReference type="PROSITE" id="PS51257">
    <property type="entry name" value="PROKAR_LIPOPROTEIN"/>
    <property type="match status" value="1"/>
</dbReference>
<name>A0ABV3JUG2_STRON</name>
<reference evidence="3 4" key="1">
    <citation type="submission" date="2024-06" db="EMBL/GenBank/DDBJ databases">
        <title>The Natural Products Discovery Center: Release of the First 8490 Sequenced Strains for Exploring Actinobacteria Biosynthetic Diversity.</title>
        <authorList>
            <person name="Kalkreuter E."/>
            <person name="Kautsar S.A."/>
            <person name="Yang D."/>
            <person name="Bader C.D."/>
            <person name="Teijaro C.N."/>
            <person name="Fluegel L."/>
            <person name="Davis C.M."/>
            <person name="Simpson J.R."/>
            <person name="Lauterbach L."/>
            <person name="Steele A.D."/>
            <person name="Gui C."/>
            <person name="Meng S."/>
            <person name="Li G."/>
            <person name="Viehrig K."/>
            <person name="Ye F."/>
            <person name="Su P."/>
            <person name="Kiefer A.F."/>
            <person name="Nichols A."/>
            <person name="Cepeda A.J."/>
            <person name="Yan W."/>
            <person name="Fan B."/>
            <person name="Jiang Y."/>
            <person name="Adhikari A."/>
            <person name="Zheng C.-J."/>
            <person name="Schuster L."/>
            <person name="Cowan T.M."/>
            <person name="Smanski M.J."/>
            <person name="Chevrette M.G."/>
            <person name="De Carvalho L.P.S."/>
            <person name="Shen B."/>
        </authorList>
    </citation>
    <scope>NUCLEOTIDE SEQUENCE [LARGE SCALE GENOMIC DNA]</scope>
    <source>
        <strain evidence="3 4">NPDC052347</strain>
    </source>
</reference>
<evidence type="ECO:0000313" key="3">
    <source>
        <dbReference type="EMBL" id="MEV5506516.1"/>
    </source>
</evidence>
<organism evidence="3 4">
    <name type="scientific">Streptomyces orinoci</name>
    <name type="common">Streptoverticillium orinoci</name>
    <dbReference type="NCBI Taxonomy" id="67339"/>
    <lineage>
        <taxon>Bacteria</taxon>
        <taxon>Bacillati</taxon>
        <taxon>Actinomycetota</taxon>
        <taxon>Actinomycetes</taxon>
        <taxon>Kitasatosporales</taxon>
        <taxon>Streptomycetaceae</taxon>
        <taxon>Streptomyces</taxon>
    </lineage>
</organism>
<dbReference type="RefSeq" id="WP_109282925.1">
    <property type="nucleotide sequence ID" value="NZ_JBFAUK010000004.1"/>
</dbReference>
<keyword evidence="4" id="KW-1185">Reference proteome</keyword>
<dbReference type="Proteomes" id="UP001552594">
    <property type="component" value="Unassembled WGS sequence"/>
</dbReference>
<feature type="region of interest" description="Disordered" evidence="1">
    <location>
        <begin position="165"/>
        <end position="195"/>
    </location>
</feature>
<evidence type="ECO:0000256" key="2">
    <source>
        <dbReference type="SAM" id="SignalP"/>
    </source>
</evidence>
<sequence>MRRTARGALLALALCALAGCGIRGTAVPVDAGGAPSRATCQVHPQAPATPPAGTVSMPVQLVCTSQLLPVTRAVATAGRQDAPGLAQALLDELRRQPTPAEDEAGFSTDVPQRLTVTGPRQGDPADALRLSTPPDELSPLALAQVVCTFAGTAATGGKRVVVLGGPGAEPPRGYPCTEETRAHPETLQGGGTPAP</sequence>
<keyword evidence="2" id="KW-0732">Signal</keyword>